<proteinExistence type="predicted"/>
<name>A0ACD1I841_9EURO</name>
<accession>A0ACD1I841</accession>
<dbReference type="EMBL" id="KZ824560">
    <property type="protein sequence ID" value="RAK86394.1"/>
    <property type="molecule type" value="Genomic_DNA"/>
</dbReference>
<protein>
    <submittedName>
        <fullName evidence="1">Uncharacterized protein</fullName>
    </submittedName>
</protein>
<dbReference type="Proteomes" id="UP000249748">
    <property type="component" value="Unassembled WGS sequence"/>
</dbReference>
<gene>
    <name evidence="1" type="ORF">BO79DRAFT_271166</name>
</gene>
<evidence type="ECO:0000313" key="2">
    <source>
        <dbReference type="Proteomes" id="UP000249748"/>
    </source>
</evidence>
<evidence type="ECO:0000313" key="1">
    <source>
        <dbReference type="EMBL" id="RAK86394.1"/>
    </source>
</evidence>
<keyword evidence="2" id="KW-1185">Reference proteome</keyword>
<sequence>MPAASPNVSPRAPWRDILDVHLHQTPGYEFTIATVGRNEKGQAVPRVRVCGFRGFFPDLDLHPSGKADLDEQVANGSNLPSVESDMFTFTTDSRMEKLKELQSSNQEIEALFWLKEASSQWGIQGKAWVLGNPCGEMDAAEKESRSAIEKQLQPTDHQGVGDTPFDWDYAVTKYFANHSPLMRGSFRSRSPGKPKHSLPDDCPGAKGHLVTDLYDPEARENFRVVAIIPEIVELLDLSDSRKLQRWKWTKDHSPHSQWIQTELWP</sequence>
<reference evidence="1" key="1">
    <citation type="submission" date="2018-02" db="EMBL/GenBank/DDBJ databases">
        <title>The genomes of Aspergillus section Nigri reveals drivers in fungal speciation.</title>
        <authorList>
            <consortium name="DOE Joint Genome Institute"/>
            <person name="Vesth T.C."/>
            <person name="Nybo J."/>
            <person name="Theobald S."/>
            <person name="Brandl J."/>
            <person name="Frisvad J.C."/>
            <person name="Nielsen K.F."/>
            <person name="Lyhne E.K."/>
            <person name="Kogle M.E."/>
            <person name="Kuo A."/>
            <person name="Riley R."/>
            <person name="Clum A."/>
            <person name="Nolan M."/>
            <person name="Lipzen A."/>
            <person name="Salamov A."/>
            <person name="Henrissat B."/>
            <person name="Wiebenga A."/>
            <person name="De vries R.P."/>
            <person name="Grigoriev I.V."/>
            <person name="Mortensen U.H."/>
            <person name="Andersen M.R."/>
            <person name="Baker S.E."/>
        </authorList>
    </citation>
    <scope>NUCLEOTIDE SEQUENCE</scope>
    <source>
        <strain evidence="1">CBS 115574</strain>
    </source>
</reference>
<organism evidence="1 2">
    <name type="scientific">Aspergillus costaricaensis CBS 115574</name>
    <dbReference type="NCBI Taxonomy" id="1448317"/>
    <lineage>
        <taxon>Eukaryota</taxon>
        <taxon>Fungi</taxon>
        <taxon>Dikarya</taxon>
        <taxon>Ascomycota</taxon>
        <taxon>Pezizomycotina</taxon>
        <taxon>Eurotiomycetes</taxon>
        <taxon>Eurotiomycetidae</taxon>
        <taxon>Eurotiales</taxon>
        <taxon>Aspergillaceae</taxon>
        <taxon>Aspergillus</taxon>
        <taxon>Aspergillus subgen. Circumdati</taxon>
    </lineage>
</organism>